<feature type="domain" description="KxDL" evidence="9">
    <location>
        <begin position="102"/>
        <end position="186"/>
    </location>
</feature>
<comment type="similarity">
    <text evidence="3">Belongs to the KXD1 family.</text>
</comment>
<evidence type="ECO:0000256" key="6">
    <source>
        <dbReference type="ARBA" id="ARBA00022753"/>
    </source>
</evidence>
<gene>
    <name evidence="10" type="ORF">BDY21DRAFT_285971</name>
</gene>
<keyword evidence="11" id="KW-1185">Reference proteome</keyword>
<dbReference type="PANTHER" id="PTHR37787:SF1">
    <property type="entry name" value="BIOGENESIS OF LYSOSOME-RELATED ORGANELLES COMPLEX 1 SUBUNIT KXD1"/>
    <property type="match status" value="1"/>
</dbReference>
<dbReference type="GO" id="GO:0007032">
    <property type="term" value="P:endosome organization"/>
    <property type="evidence" value="ECO:0007669"/>
    <property type="project" value="TreeGrafter"/>
</dbReference>
<evidence type="ECO:0000256" key="5">
    <source>
        <dbReference type="ARBA" id="ARBA00022448"/>
    </source>
</evidence>
<dbReference type="InterPro" id="IPR019371">
    <property type="entry name" value="KxDL_dom"/>
</dbReference>
<comment type="function">
    <text evidence="1">Component of the biogenesis of lysosome-related organelles complex-1 (BLOC-1) involved in endosomal cargo sorting.</text>
</comment>
<feature type="compositionally biased region" description="Polar residues" evidence="8">
    <location>
        <begin position="1"/>
        <end position="27"/>
    </location>
</feature>
<name>A0A6A6P0N8_9PEZI</name>
<dbReference type="AlphaFoldDB" id="A0A6A6P0N8"/>
<evidence type="ECO:0000313" key="10">
    <source>
        <dbReference type="EMBL" id="KAF2457560.1"/>
    </source>
</evidence>
<dbReference type="Proteomes" id="UP000799766">
    <property type="component" value="Unassembled WGS sequence"/>
</dbReference>
<dbReference type="OrthoDB" id="4089816at2759"/>
<dbReference type="GO" id="GO:0005768">
    <property type="term" value="C:endosome"/>
    <property type="evidence" value="ECO:0007669"/>
    <property type="project" value="UniProtKB-SubCell"/>
</dbReference>
<dbReference type="Pfam" id="PF10241">
    <property type="entry name" value="KxDL"/>
    <property type="match status" value="1"/>
</dbReference>
<feature type="compositionally biased region" description="Low complexity" evidence="8">
    <location>
        <begin position="31"/>
        <end position="43"/>
    </location>
</feature>
<evidence type="ECO:0000313" key="11">
    <source>
        <dbReference type="Proteomes" id="UP000799766"/>
    </source>
</evidence>
<evidence type="ECO:0000256" key="3">
    <source>
        <dbReference type="ARBA" id="ARBA00005913"/>
    </source>
</evidence>
<evidence type="ECO:0000256" key="1">
    <source>
        <dbReference type="ARBA" id="ARBA00002069"/>
    </source>
</evidence>
<evidence type="ECO:0000256" key="2">
    <source>
        <dbReference type="ARBA" id="ARBA00004177"/>
    </source>
</evidence>
<feature type="region of interest" description="Disordered" evidence="8">
    <location>
        <begin position="1"/>
        <end position="89"/>
    </location>
</feature>
<protein>
    <recommendedName>
        <fullName evidence="4">Biogenesis of lysosome-related organelles complex 1 subunit KXD1</fullName>
    </recommendedName>
    <alternativeName>
        <fullName evidence="7">KxDL homolog</fullName>
    </alternativeName>
</protein>
<keyword evidence="5" id="KW-0813">Transport</keyword>
<evidence type="ECO:0000256" key="4">
    <source>
        <dbReference type="ARBA" id="ARBA00016207"/>
    </source>
</evidence>
<dbReference type="EMBL" id="MU001680">
    <property type="protein sequence ID" value="KAF2457560.1"/>
    <property type="molecule type" value="Genomic_DNA"/>
</dbReference>
<dbReference type="GO" id="GO:0031083">
    <property type="term" value="C:BLOC-1 complex"/>
    <property type="evidence" value="ECO:0007669"/>
    <property type="project" value="TreeGrafter"/>
</dbReference>
<reference evidence="10" key="1">
    <citation type="journal article" date="2020" name="Stud. Mycol.">
        <title>101 Dothideomycetes genomes: a test case for predicting lifestyles and emergence of pathogens.</title>
        <authorList>
            <person name="Haridas S."/>
            <person name="Albert R."/>
            <person name="Binder M."/>
            <person name="Bloem J."/>
            <person name="Labutti K."/>
            <person name="Salamov A."/>
            <person name="Andreopoulos B."/>
            <person name="Baker S."/>
            <person name="Barry K."/>
            <person name="Bills G."/>
            <person name="Bluhm B."/>
            <person name="Cannon C."/>
            <person name="Castanera R."/>
            <person name="Culley D."/>
            <person name="Daum C."/>
            <person name="Ezra D."/>
            <person name="Gonzalez J."/>
            <person name="Henrissat B."/>
            <person name="Kuo A."/>
            <person name="Liang C."/>
            <person name="Lipzen A."/>
            <person name="Lutzoni F."/>
            <person name="Magnuson J."/>
            <person name="Mondo S."/>
            <person name="Nolan M."/>
            <person name="Ohm R."/>
            <person name="Pangilinan J."/>
            <person name="Park H.-J."/>
            <person name="Ramirez L."/>
            <person name="Alfaro M."/>
            <person name="Sun H."/>
            <person name="Tritt A."/>
            <person name="Yoshinaga Y."/>
            <person name="Zwiers L.-H."/>
            <person name="Turgeon B."/>
            <person name="Goodwin S."/>
            <person name="Spatafora J."/>
            <person name="Crous P."/>
            <person name="Grigoriev I."/>
        </authorList>
    </citation>
    <scope>NUCLEOTIDE SEQUENCE</scope>
    <source>
        <strain evidence="10">ATCC 16933</strain>
    </source>
</reference>
<accession>A0A6A6P0N8</accession>
<sequence>MSSQQYSYYATGSQPVSVPQKPGQFQPSLYGPPAQGAAYGASPPEAPDSSVASGTTGGPTSYGEPTATHASTSSYAGSASEYASSESTAGSVDLLDYMSDRVSGAYDPVPLDRSLAKQAQTSGQLNAKTQEIARLRALAEQRLAAVQADFSQGMKTAKGVERDLQWTQRKVNDINARAQRKYPEQYRAASQRYPAPVDY</sequence>
<evidence type="ECO:0000256" key="8">
    <source>
        <dbReference type="SAM" id="MobiDB-lite"/>
    </source>
</evidence>
<feature type="compositionally biased region" description="Low complexity" evidence="8">
    <location>
        <begin position="70"/>
        <end position="89"/>
    </location>
</feature>
<evidence type="ECO:0000256" key="7">
    <source>
        <dbReference type="ARBA" id="ARBA00029808"/>
    </source>
</evidence>
<evidence type="ECO:0000259" key="9">
    <source>
        <dbReference type="Pfam" id="PF10241"/>
    </source>
</evidence>
<proteinExistence type="inferred from homology"/>
<dbReference type="PANTHER" id="PTHR37787">
    <property type="entry name" value="BIOGENESIS OF LYSOSOME-RELATED ORGANELLES COMPLEX 1 SUBUNIT KXD1"/>
    <property type="match status" value="1"/>
</dbReference>
<dbReference type="GO" id="GO:0032880">
    <property type="term" value="P:regulation of protein localization"/>
    <property type="evidence" value="ECO:0007669"/>
    <property type="project" value="TreeGrafter"/>
</dbReference>
<organism evidence="10 11">
    <name type="scientific">Lineolata rhizophorae</name>
    <dbReference type="NCBI Taxonomy" id="578093"/>
    <lineage>
        <taxon>Eukaryota</taxon>
        <taxon>Fungi</taxon>
        <taxon>Dikarya</taxon>
        <taxon>Ascomycota</taxon>
        <taxon>Pezizomycotina</taxon>
        <taxon>Dothideomycetes</taxon>
        <taxon>Dothideomycetes incertae sedis</taxon>
        <taxon>Lineolatales</taxon>
        <taxon>Lineolataceae</taxon>
        <taxon>Lineolata</taxon>
    </lineage>
</organism>
<dbReference type="InterPro" id="IPR051390">
    <property type="entry name" value="BLOC-1_subunit_KXD1"/>
</dbReference>
<keyword evidence="6" id="KW-0967">Endosome</keyword>
<comment type="subcellular location">
    <subcellularLocation>
        <location evidence="2">Endosome</location>
    </subcellularLocation>
</comment>